<accession>A0ABN8S782</accession>
<evidence type="ECO:0000256" key="9">
    <source>
        <dbReference type="SAM" id="Phobius"/>
    </source>
</evidence>
<dbReference type="SMART" id="SM01381">
    <property type="entry name" value="7TM_GPCR_Srsx"/>
    <property type="match status" value="1"/>
</dbReference>
<comment type="similarity">
    <text evidence="8">Belongs to the G-protein coupled receptor 1 family.</text>
</comment>
<protein>
    <recommendedName>
        <fullName evidence="10">G-protein coupled receptors family 1 profile domain-containing protein</fullName>
    </recommendedName>
</protein>
<dbReference type="PANTHER" id="PTHR45695">
    <property type="entry name" value="LEUCOKININ RECEPTOR-RELATED"/>
    <property type="match status" value="1"/>
</dbReference>
<evidence type="ECO:0000256" key="6">
    <source>
        <dbReference type="ARBA" id="ARBA00023170"/>
    </source>
</evidence>
<evidence type="ECO:0000313" key="12">
    <source>
        <dbReference type="Proteomes" id="UP001159427"/>
    </source>
</evidence>
<evidence type="ECO:0000256" key="8">
    <source>
        <dbReference type="RuleBase" id="RU000688"/>
    </source>
</evidence>
<keyword evidence="5 9" id="KW-0472">Membrane</keyword>
<dbReference type="SUPFAM" id="SSF81321">
    <property type="entry name" value="Family A G protein-coupled receptor-like"/>
    <property type="match status" value="1"/>
</dbReference>
<dbReference type="Gene3D" id="1.20.1070.10">
    <property type="entry name" value="Rhodopsin 7-helix transmembrane proteins"/>
    <property type="match status" value="1"/>
</dbReference>
<keyword evidence="7 8" id="KW-0807">Transducer</keyword>
<feature type="transmembrane region" description="Helical" evidence="9">
    <location>
        <begin position="253"/>
        <end position="278"/>
    </location>
</feature>
<reference evidence="11 12" key="1">
    <citation type="submission" date="2022-05" db="EMBL/GenBank/DDBJ databases">
        <authorList>
            <consortium name="Genoscope - CEA"/>
            <person name="William W."/>
        </authorList>
    </citation>
    <scope>NUCLEOTIDE SEQUENCE [LARGE SCALE GENOMIC DNA]</scope>
</reference>
<evidence type="ECO:0000256" key="3">
    <source>
        <dbReference type="ARBA" id="ARBA00022989"/>
    </source>
</evidence>
<comment type="subcellular location">
    <subcellularLocation>
        <location evidence="1">Membrane</location>
        <topology evidence="1">Multi-pass membrane protein</topology>
    </subcellularLocation>
</comment>
<evidence type="ECO:0000259" key="10">
    <source>
        <dbReference type="PROSITE" id="PS50262"/>
    </source>
</evidence>
<proteinExistence type="inferred from homology"/>
<comment type="caution">
    <text evidence="11">The sequence shown here is derived from an EMBL/GenBank/DDBJ whole genome shotgun (WGS) entry which is preliminary data.</text>
</comment>
<feature type="transmembrane region" description="Helical" evidence="9">
    <location>
        <begin position="116"/>
        <end position="136"/>
    </location>
</feature>
<organism evidence="11 12">
    <name type="scientific">Porites evermanni</name>
    <dbReference type="NCBI Taxonomy" id="104178"/>
    <lineage>
        <taxon>Eukaryota</taxon>
        <taxon>Metazoa</taxon>
        <taxon>Cnidaria</taxon>
        <taxon>Anthozoa</taxon>
        <taxon>Hexacorallia</taxon>
        <taxon>Scleractinia</taxon>
        <taxon>Fungiina</taxon>
        <taxon>Poritidae</taxon>
        <taxon>Porites</taxon>
    </lineage>
</organism>
<sequence length="383" mass="43530">MNGSNSSLISQNFVNNTNEMQTSAVFVSIFQAISSSLVMIASLFGNTLVICVVLQSCRMRTVTNYLIVNMACADMLYTIVAMPPLFVSIFNGYAWALATRGRGIYFCKVVNFAQYMLVPVSVLTLAAIAFDRFFAILMPLKRIINKRVFYWILLVIWITSVAVATPLLYSLRVIESNGGLSCDENWAPAFDNETAPMIYMLVLFSVMLCLPLCIITVLYTIICRHLWLTKPPGETEREESKSLIRRRNSRKKVVKMLITVVVIFIVSWLPLQIANFIYYFDKSVSIPEQVYFSCEFLMRSSCALNPAVYAIFSENYRQGFKKVLVKCCCFGRMSNFIRKNSSYSSSRQQTVPTILRSELGLSKLGRDSKRCCHDTGVEEEHQF</sequence>
<evidence type="ECO:0000256" key="7">
    <source>
        <dbReference type="ARBA" id="ARBA00023224"/>
    </source>
</evidence>
<keyword evidence="2 8" id="KW-0812">Transmembrane</keyword>
<keyword evidence="3 9" id="KW-1133">Transmembrane helix</keyword>
<evidence type="ECO:0000313" key="11">
    <source>
        <dbReference type="EMBL" id="CAH3187592.1"/>
    </source>
</evidence>
<feature type="domain" description="G-protein coupled receptors family 1 profile" evidence="10">
    <location>
        <begin position="45"/>
        <end position="309"/>
    </location>
</feature>
<dbReference type="PRINTS" id="PR00237">
    <property type="entry name" value="GPCRRHODOPSN"/>
</dbReference>
<keyword evidence="6 8" id="KW-0675">Receptor</keyword>
<dbReference type="PROSITE" id="PS50262">
    <property type="entry name" value="G_PROTEIN_RECEP_F1_2"/>
    <property type="match status" value="1"/>
</dbReference>
<evidence type="ECO:0000256" key="4">
    <source>
        <dbReference type="ARBA" id="ARBA00023040"/>
    </source>
</evidence>
<feature type="transmembrane region" description="Helical" evidence="9">
    <location>
        <begin position="198"/>
        <end position="222"/>
    </location>
</feature>
<evidence type="ECO:0000256" key="2">
    <source>
        <dbReference type="ARBA" id="ARBA00022692"/>
    </source>
</evidence>
<evidence type="ECO:0000256" key="1">
    <source>
        <dbReference type="ARBA" id="ARBA00004141"/>
    </source>
</evidence>
<evidence type="ECO:0000256" key="5">
    <source>
        <dbReference type="ARBA" id="ARBA00023136"/>
    </source>
</evidence>
<dbReference type="PANTHER" id="PTHR45695:SF9">
    <property type="entry name" value="LEUCOKININ RECEPTOR"/>
    <property type="match status" value="1"/>
</dbReference>
<dbReference type="PROSITE" id="PS00237">
    <property type="entry name" value="G_PROTEIN_RECEP_F1_1"/>
    <property type="match status" value="1"/>
</dbReference>
<dbReference type="InterPro" id="IPR000276">
    <property type="entry name" value="GPCR_Rhodpsn"/>
</dbReference>
<keyword evidence="12" id="KW-1185">Reference proteome</keyword>
<name>A0ABN8S782_9CNID</name>
<dbReference type="Pfam" id="PF00001">
    <property type="entry name" value="7tm_1"/>
    <property type="match status" value="1"/>
</dbReference>
<dbReference type="InterPro" id="IPR017452">
    <property type="entry name" value="GPCR_Rhodpsn_7TM"/>
</dbReference>
<dbReference type="Proteomes" id="UP001159427">
    <property type="component" value="Unassembled WGS sequence"/>
</dbReference>
<gene>
    <name evidence="11" type="ORF">PEVE_00017795</name>
</gene>
<keyword evidence="4 8" id="KW-0297">G-protein coupled receptor</keyword>
<feature type="transmembrane region" description="Helical" evidence="9">
    <location>
        <begin position="29"/>
        <end position="54"/>
    </location>
</feature>
<feature type="transmembrane region" description="Helical" evidence="9">
    <location>
        <begin position="75"/>
        <end position="96"/>
    </location>
</feature>
<feature type="transmembrane region" description="Helical" evidence="9">
    <location>
        <begin position="148"/>
        <end position="169"/>
    </location>
</feature>
<dbReference type="EMBL" id="CALNXI010002431">
    <property type="protein sequence ID" value="CAH3187592.1"/>
    <property type="molecule type" value="Genomic_DNA"/>
</dbReference>